<dbReference type="AlphaFoldDB" id="A0ABD2MW11"/>
<name>A0ABD2MW11_9CUCU</name>
<protein>
    <submittedName>
        <fullName evidence="2">Uncharacterized protein</fullName>
    </submittedName>
</protein>
<evidence type="ECO:0000313" key="2">
    <source>
        <dbReference type="EMBL" id="KAL3270349.1"/>
    </source>
</evidence>
<dbReference type="Proteomes" id="UP001516400">
    <property type="component" value="Unassembled WGS sequence"/>
</dbReference>
<gene>
    <name evidence="2" type="ORF">HHI36_009397</name>
</gene>
<comment type="caution">
    <text evidence="2">The sequence shown here is derived from an EMBL/GenBank/DDBJ whole genome shotgun (WGS) entry which is preliminary data.</text>
</comment>
<feature type="compositionally biased region" description="Basic and acidic residues" evidence="1">
    <location>
        <begin position="23"/>
        <end position="36"/>
    </location>
</feature>
<sequence length="105" mass="11948">MNSLKILDPAMELKGLELNEMTKNNKEHRNCNKEVSTDDSGNLVNSTEEKLSVWKDYVSKLFDDVRNANRVKTQTLLEPPKTEHEIEEVMARMKNGNTGRGAETV</sequence>
<evidence type="ECO:0000313" key="3">
    <source>
        <dbReference type="Proteomes" id="UP001516400"/>
    </source>
</evidence>
<reference evidence="2 3" key="1">
    <citation type="journal article" date="2021" name="BMC Biol.">
        <title>Horizontally acquired antibacterial genes associated with adaptive radiation of ladybird beetles.</title>
        <authorList>
            <person name="Li H.S."/>
            <person name="Tang X.F."/>
            <person name="Huang Y.H."/>
            <person name="Xu Z.Y."/>
            <person name="Chen M.L."/>
            <person name="Du X.Y."/>
            <person name="Qiu B.Y."/>
            <person name="Chen P.T."/>
            <person name="Zhang W."/>
            <person name="Slipinski A."/>
            <person name="Escalona H.E."/>
            <person name="Waterhouse R.M."/>
            <person name="Zwick A."/>
            <person name="Pang H."/>
        </authorList>
    </citation>
    <scope>NUCLEOTIDE SEQUENCE [LARGE SCALE GENOMIC DNA]</scope>
    <source>
        <strain evidence="2">SYSU2018</strain>
    </source>
</reference>
<feature type="region of interest" description="Disordered" evidence="1">
    <location>
        <begin position="23"/>
        <end position="43"/>
    </location>
</feature>
<dbReference type="EMBL" id="JABFTP020000021">
    <property type="protein sequence ID" value="KAL3270349.1"/>
    <property type="molecule type" value="Genomic_DNA"/>
</dbReference>
<proteinExistence type="predicted"/>
<accession>A0ABD2MW11</accession>
<evidence type="ECO:0000256" key="1">
    <source>
        <dbReference type="SAM" id="MobiDB-lite"/>
    </source>
</evidence>
<keyword evidence="3" id="KW-1185">Reference proteome</keyword>
<organism evidence="2 3">
    <name type="scientific">Cryptolaemus montrouzieri</name>
    <dbReference type="NCBI Taxonomy" id="559131"/>
    <lineage>
        <taxon>Eukaryota</taxon>
        <taxon>Metazoa</taxon>
        <taxon>Ecdysozoa</taxon>
        <taxon>Arthropoda</taxon>
        <taxon>Hexapoda</taxon>
        <taxon>Insecta</taxon>
        <taxon>Pterygota</taxon>
        <taxon>Neoptera</taxon>
        <taxon>Endopterygota</taxon>
        <taxon>Coleoptera</taxon>
        <taxon>Polyphaga</taxon>
        <taxon>Cucujiformia</taxon>
        <taxon>Coccinelloidea</taxon>
        <taxon>Coccinellidae</taxon>
        <taxon>Scymninae</taxon>
        <taxon>Scymnini</taxon>
        <taxon>Cryptolaemus</taxon>
    </lineage>
</organism>